<feature type="region of interest" description="Disordered" evidence="8">
    <location>
        <begin position="31"/>
        <end position="109"/>
    </location>
</feature>
<evidence type="ECO:0000256" key="2">
    <source>
        <dbReference type="ARBA" id="ARBA00022692"/>
    </source>
</evidence>
<evidence type="ECO:0000259" key="10">
    <source>
        <dbReference type="Pfam" id="PF07766"/>
    </source>
</evidence>
<feature type="compositionally biased region" description="Low complexity" evidence="8">
    <location>
        <begin position="155"/>
        <end position="176"/>
    </location>
</feature>
<dbReference type="PANTHER" id="PTHR14009:SF1">
    <property type="entry name" value="MITOCHONDRIAL PROTON_CALCIUM EXCHANGER PROTEIN"/>
    <property type="match status" value="1"/>
</dbReference>
<organism evidence="11 12">
    <name type="scientific">Edaphochlamys debaryana</name>
    <dbReference type="NCBI Taxonomy" id="47281"/>
    <lineage>
        <taxon>Eukaryota</taxon>
        <taxon>Viridiplantae</taxon>
        <taxon>Chlorophyta</taxon>
        <taxon>core chlorophytes</taxon>
        <taxon>Chlorophyceae</taxon>
        <taxon>CS clade</taxon>
        <taxon>Chlamydomonadales</taxon>
        <taxon>Chlamydomonadales incertae sedis</taxon>
        <taxon>Edaphochlamys</taxon>
    </lineage>
</organism>
<feature type="compositionally biased region" description="Polar residues" evidence="8">
    <location>
        <begin position="45"/>
        <end position="60"/>
    </location>
</feature>
<feature type="region of interest" description="Disordered" evidence="8">
    <location>
        <begin position="138"/>
        <end position="190"/>
    </location>
</feature>
<evidence type="ECO:0000313" key="11">
    <source>
        <dbReference type="EMBL" id="KAG2485057.1"/>
    </source>
</evidence>
<dbReference type="OrthoDB" id="275278at2759"/>
<dbReference type="PANTHER" id="PTHR14009">
    <property type="entry name" value="LEUCINE ZIPPER-EF-HAND CONTAINING TRANSMEMBRANE PROTEIN"/>
    <property type="match status" value="1"/>
</dbReference>
<sequence length="934" mass="94272">MQQLASCSGRGVAAPRPCVLPGQAFRAVGVARGPASHRHAPTGAPRSSVTLQASTGQSQLQPQSTSASRSYSPSRTAIVSDPSLALPIPGTNSALPVPPSPTEDPTWRNAERTRRLVTLVETRRLYRNCIRAQYLLGTQTPLYTPPPPPPPPEPSTETEGSAGTDADGASARAVPASPSPSPSPEEEAALKAAVDAAAEMALVSEQLKASLRALPAGFGTLIFAPGSGPGAEQRVRETARGFALALRERLGAELQHFPIPAEAVQHQMDQRNARFSRRVLPEEPGQGKQGAGAAGGGGAAAGAAGAGADQGVAGQSGEGEPWSRGPLERLEAAERAAGELIAKKIKPALKKASEKDPLEVLRDTGSFLRGFWVRLNGGSPAGMAAARAGLDLPLPVGSTQRSELVLSQLSLELEGLEKKLQEASKNRENKLRKAGLQDRVQMAIQLKGLDAEVLAISSRLAVRTLQLELEHVYDSLEAEALDFFSGVRPGGLLARDGSTAELSLLVAEFTLLEEQLALLAAAVEGAGAGAAIGAGSGGGMLVAASPAGARAAAEAAAAGMMLSDELLGRLAVDIPDMRSRVGVADQTVFGGQGFSITKARLQLKESMETVKEAINFLARGFKLLGSDMGGSTKMIVKAALGNSLKPREVSALRRTARDLLTFIPFTIILIIPLSPLGHVLVFGFIQRYFPSFFPSQFSSRRQEIMVRYEELERQLLEAQATAEAAEDEVELARAREAVARLTAPEGGGGGGSGFGSPLASTSGAGGGGGGGGPEAGGGGMAAGGSSGVGSTVVAAAAAAALNGGAAAGAAGGSSGAATEAGSGGVKRPLGAAAQRVAAAGPSPGGSPGAAAAAGGGAAAAAAAAGGSAFAAGFGLGGSGSISGATLSSVDEVVLQEATQKIRLLSERMEDMRDADMADPAAEGEGGPGGPPGRH</sequence>
<evidence type="ECO:0000256" key="8">
    <source>
        <dbReference type="SAM" id="MobiDB-lite"/>
    </source>
</evidence>
<feature type="compositionally biased region" description="Pro residues" evidence="8">
    <location>
        <begin position="143"/>
        <end position="154"/>
    </location>
</feature>
<evidence type="ECO:0000256" key="5">
    <source>
        <dbReference type="ARBA" id="ARBA00023128"/>
    </source>
</evidence>
<feature type="compositionally biased region" description="Basic and acidic residues" evidence="8">
    <location>
        <begin position="905"/>
        <end position="915"/>
    </location>
</feature>
<feature type="compositionally biased region" description="Low complexity" evidence="8">
    <location>
        <begin position="301"/>
        <end position="315"/>
    </location>
</feature>
<dbReference type="GO" id="GO:0030003">
    <property type="term" value="P:intracellular monoatomic cation homeostasis"/>
    <property type="evidence" value="ECO:0007669"/>
    <property type="project" value="TreeGrafter"/>
</dbReference>
<protein>
    <recommendedName>
        <fullName evidence="10">Letm1 RBD domain-containing protein</fullName>
    </recommendedName>
</protein>
<comment type="caution">
    <text evidence="11">The sequence shown here is derived from an EMBL/GenBank/DDBJ whole genome shotgun (WGS) entry which is preliminary data.</text>
</comment>
<feature type="coiled-coil region" evidence="7">
    <location>
        <begin position="406"/>
        <end position="433"/>
    </location>
</feature>
<feature type="transmembrane region" description="Helical" evidence="9">
    <location>
        <begin position="662"/>
        <end position="685"/>
    </location>
</feature>
<gene>
    <name evidence="11" type="ORF">HYH03_016155</name>
</gene>
<dbReference type="InterPro" id="IPR044202">
    <property type="entry name" value="LETM1/MDM38-like"/>
</dbReference>
<keyword evidence="6 9" id="KW-0472">Membrane</keyword>
<keyword evidence="4 9" id="KW-1133">Transmembrane helix</keyword>
<dbReference type="GO" id="GO:0005743">
    <property type="term" value="C:mitochondrial inner membrane"/>
    <property type="evidence" value="ECO:0007669"/>
    <property type="project" value="UniProtKB-SubCell"/>
</dbReference>
<evidence type="ECO:0000313" key="12">
    <source>
        <dbReference type="Proteomes" id="UP000612055"/>
    </source>
</evidence>
<evidence type="ECO:0000256" key="6">
    <source>
        <dbReference type="ARBA" id="ARBA00023136"/>
    </source>
</evidence>
<feature type="compositionally biased region" description="Low complexity" evidence="8">
    <location>
        <begin position="61"/>
        <end position="77"/>
    </location>
</feature>
<dbReference type="Pfam" id="PF07766">
    <property type="entry name" value="LETM1_RBD"/>
    <property type="match status" value="1"/>
</dbReference>
<dbReference type="EMBL" id="JAEHOE010000136">
    <property type="protein sequence ID" value="KAG2485057.1"/>
    <property type="molecule type" value="Genomic_DNA"/>
</dbReference>
<feature type="region of interest" description="Disordered" evidence="8">
    <location>
        <begin position="281"/>
        <end position="324"/>
    </location>
</feature>
<feature type="coiled-coil region" evidence="7">
    <location>
        <begin position="701"/>
        <end position="737"/>
    </location>
</feature>
<reference evidence="11" key="1">
    <citation type="journal article" date="2020" name="bioRxiv">
        <title>Comparative genomics of Chlamydomonas.</title>
        <authorList>
            <person name="Craig R.J."/>
            <person name="Hasan A.R."/>
            <person name="Ness R.W."/>
            <person name="Keightley P.D."/>
        </authorList>
    </citation>
    <scope>NUCLEOTIDE SEQUENCE</scope>
    <source>
        <strain evidence="11">CCAP 11/70</strain>
    </source>
</reference>
<feature type="compositionally biased region" description="Gly residues" evidence="8">
    <location>
        <begin position="287"/>
        <end position="300"/>
    </location>
</feature>
<feature type="compositionally biased region" description="Gly residues" evidence="8">
    <location>
        <begin position="763"/>
        <end position="772"/>
    </location>
</feature>
<evidence type="ECO:0000256" key="4">
    <source>
        <dbReference type="ARBA" id="ARBA00022989"/>
    </source>
</evidence>
<evidence type="ECO:0000256" key="7">
    <source>
        <dbReference type="SAM" id="Coils"/>
    </source>
</evidence>
<feature type="compositionally biased region" description="Gly residues" evidence="8">
    <location>
        <begin position="745"/>
        <end position="754"/>
    </location>
</feature>
<feature type="domain" description="Letm1 RBD" evidence="10">
    <location>
        <begin position="644"/>
        <end position="715"/>
    </location>
</feature>
<proteinExistence type="predicted"/>
<feature type="region of interest" description="Disordered" evidence="8">
    <location>
        <begin position="742"/>
        <end position="772"/>
    </location>
</feature>
<name>A0A835XI11_9CHLO</name>
<dbReference type="InterPro" id="IPR033122">
    <property type="entry name" value="LETM1-like_RBD"/>
</dbReference>
<dbReference type="GO" id="GO:0043022">
    <property type="term" value="F:ribosome binding"/>
    <property type="evidence" value="ECO:0007669"/>
    <property type="project" value="InterPro"/>
</dbReference>
<keyword evidence="2 9" id="KW-0812">Transmembrane</keyword>
<dbReference type="Proteomes" id="UP000612055">
    <property type="component" value="Unassembled WGS sequence"/>
</dbReference>
<evidence type="ECO:0000256" key="9">
    <source>
        <dbReference type="SAM" id="Phobius"/>
    </source>
</evidence>
<accession>A0A835XI11</accession>
<feature type="region of interest" description="Disordered" evidence="8">
    <location>
        <begin position="905"/>
        <end position="934"/>
    </location>
</feature>
<comment type="subcellular location">
    <subcellularLocation>
        <location evidence="1">Mitochondrion inner membrane</location>
        <topology evidence="1">Single-pass membrane protein</topology>
    </subcellularLocation>
</comment>
<keyword evidence="7" id="KW-0175">Coiled coil</keyword>
<dbReference type="AlphaFoldDB" id="A0A835XI11"/>
<keyword evidence="3" id="KW-0999">Mitochondrion inner membrane</keyword>
<keyword evidence="5" id="KW-0496">Mitochondrion</keyword>
<evidence type="ECO:0000256" key="1">
    <source>
        <dbReference type="ARBA" id="ARBA00004434"/>
    </source>
</evidence>
<keyword evidence="12" id="KW-1185">Reference proteome</keyword>
<evidence type="ECO:0000256" key="3">
    <source>
        <dbReference type="ARBA" id="ARBA00022792"/>
    </source>
</evidence>